<dbReference type="AlphaFoldDB" id="A0A9W7C5H7"/>
<evidence type="ECO:0000313" key="6">
    <source>
        <dbReference type="EMBL" id="GMH98410.1"/>
    </source>
</evidence>
<dbReference type="Pfam" id="PF12796">
    <property type="entry name" value="Ank_2"/>
    <property type="match status" value="1"/>
</dbReference>
<evidence type="ECO:0000256" key="3">
    <source>
        <dbReference type="PROSITE-ProRule" id="PRU00023"/>
    </source>
</evidence>
<feature type="region of interest" description="Disordered" evidence="4">
    <location>
        <begin position="305"/>
        <end position="373"/>
    </location>
</feature>
<keyword evidence="2 3" id="KW-0040">ANK repeat</keyword>
<feature type="domain" description="Agenet" evidence="5">
    <location>
        <begin position="248"/>
        <end position="306"/>
    </location>
</feature>
<dbReference type="InterPro" id="IPR036770">
    <property type="entry name" value="Ankyrin_rpt-contain_sf"/>
</dbReference>
<evidence type="ECO:0000256" key="1">
    <source>
        <dbReference type="ARBA" id="ARBA00022737"/>
    </source>
</evidence>
<feature type="region of interest" description="Disordered" evidence="4">
    <location>
        <begin position="1"/>
        <end position="22"/>
    </location>
</feature>
<dbReference type="PANTHER" id="PTHR24198:SF165">
    <property type="entry name" value="ANKYRIN REPEAT-CONTAINING PROTEIN-RELATED"/>
    <property type="match status" value="1"/>
</dbReference>
<dbReference type="Proteomes" id="UP001165160">
    <property type="component" value="Unassembled WGS sequence"/>
</dbReference>
<dbReference type="PROSITE" id="PS50088">
    <property type="entry name" value="ANK_REPEAT"/>
    <property type="match status" value="1"/>
</dbReference>
<comment type="caution">
    <text evidence="6">The sequence shown here is derived from an EMBL/GenBank/DDBJ whole genome shotgun (WGS) entry which is preliminary data.</text>
</comment>
<dbReference type="Pfam" id="PF00023">
    <property type="entry name" value="Ank"/>
    <property type="match status" value="1"/>
</dbReference>
<protein>
    <recommendedName>
        <fullName evidence="5">Agenet domain-containing protein</fullName>
    </recommendedName>
</protein>
<evidence type="ECO:0000256" key="4">
    <source>
        <dbReference type="SAM" id="MobiDB-lite"/>
    </source>
</evidence>
<dbReference type="Gene3D" id="2.30.30.140">
    <property type="match status" value="1"/>
</dbReference>
<feature type="repeat" description="ANK" evidence="3">
    <location>
        <begin position="177"/>
        <end position="209"/>
    </location>
</feature>
<evidence type="ECO:0000313" key="7">
    <source>
        <dbReference type="Proteomes" id="UP001165160"/>
    </source>
</evidence>
<feature type="compositionally biased region" description="Acidic residues" evidence="4">
    <location>
        <begin position="309"/>
        <end position="329"/>
    </location>
</feature>
<sequence length="476" mass="53059">MVEESDYIRPPTMTPEEEAEEERKAQKLNMLKKQPTFHNEAKGKLALDGLGLGDFTRNQEFGRAKLLKSLKENDHEWVHLLFFEAEKKNLKWMHYDYYGQLPWSIACSNGSTRCLKEMMKFSIIDKTGKTSAGQSPLFQAVNANKVDTVFWLLDRKDVEGKELFGLPKYDVNETTIDGRTPLWQAAFKGYGDIAKMLIKFGANTLKLSKPDKNAHLYAKKLAPDDICLLKPHLERVKVVSIGNGTDPHRINVGDEVDAKYKGSEKFYPARVTKVNGGGTYDVEFHDGAKEEELSKKAIHKAVVERVAEEEGGAESSSEEEVDIEEEVEDGGVGADVDVDVDVGGEGNEPPNPPEGEVAAPPGAPGEEAKDENGELVVKKKTIKRIVRRKKHKKVKVRYVLSKVEHDTTTEFLKPVAWLGTLPSEAAKANGHDELARELAAEEEKSRKGARKKFRAVQALAVGMFAGRDEHKYNGMV</sequence>
<dbReference type="SUPFAM" id="SSF63748">
    <property type="entry name" value="Tudor/PWWP/MBT"/>
    <property type="match status" value="1"/>
</dbReference>
<reference evidence="7" key="1">
    <citation type="journal article" date="2023" name="Commun. Biol.">
        <title>Genome analysis of Parmales, the sister group of diatoms, reveals the evolutionary specialization of diatoms from phago-mixotrophs to photoautotrophs.</title>
        <authorList>
            <person name="Ban H."/>
            <person name="Sato S."/>
            <person name="Yoshikawa S."/>
            <person name="Yamada K."/>
            <person name="Nakamura Y."/>
            <person name="Ichinomiya M."/>
            <person name="Sato N."/>
            <person name="Blanc-Mathieu R."/>
            <person name="Endo H."/>
            <person name="Kuwata A."/>
            <person name="Ogata H."/>
        </authorList>
    </citation>
    <scope>NUCLEOTIDE SEQUENCE [LARGE SCALE GENOMIC DNA]</scope>
    <source>
        <strain evidence="7">NIES 3699</strain>
    </source>
</reference>
<dbReference type="Gene3D" id="1.25.40.20">
    <property type="entry name" value="Ankyrin repeat-containing domain"/>
    <property type="match status" value="1"/>
</dbReference>
<proteinExistence type="predicted"/>
<dbReference type="SMART" id="SM00248">
    <property type="entry name" value="ANK"/>
    <property type="match status" value="3"/>
</dbReference>
<accession>A0A9W7C5H7</accession>
<dbReference type="PANTHER" id="PTHR24198">
    <property type="entry name" value="ANKYRIN REPEAT AND PROTEIN KINASE DOMAIN-CONTAINING PROTEIN"/>
    <property type="match status" value="1"/>
</dbReference>
<dbReference type="CDD" id="cd04508">
    <property type="entry name" value="Tudor_SF"/>
    <property type="match status" value="1"/>
</dbReference>
<dbReference type="InterPro" id="IPR014002">
    <property type="entry name" value="Agenet_dom_plant"/>
</dbReference>
<dbReference type="EMBL" id="BRXX01000217">
    <property type="protein sequence ID" value="GMH98410.1"/>
    <property type="molecule type" value="Genomic_DNA"/>
</dbReference>
<evidence type="ECO:0000256" key="2">
    <source>
        <dbReference type="ARBA" id="ARBA00023043"/>
    </source>
</evidence>
<organism evidence="6 7">
    <name type="scientific">Triparma verrucosa</name>
    <dbReference type="NCBI Taxonomy" id="1606542"/>
    <lineage>
        <taxon>Eukaryota</taxon>
        <taxon>Sar</taxon>
        <taxon>Stramenopiles</taxon>
        <taxon>Ochrophyta</taxon>
        <taxon>Bolidophyceae</taxon>
        <taxon>Parmales</taxon>
        <taxon>Triparmaceae</taxon>
        <taxon>Triparma</taxon>
    </lineage>
</organism>
<evidence type="ECO:0000259" key="5">
    <source>
        <dbReference type="SMART" id="SM00743"/>
    </source>
</evidence>
<keyword evidence="7" id="KW-1185">Reference proteome</keyword>
<name>A0A9W7C5H7_9STRA</name>
<dbReference type="SUPFAM" id="SSF48403">
    <property type="entry name" value="Ankyrin repeat"/>
    <property type="match status" value="1"/>
</dbReference>
<dbReference type="InterPro" id="IPR002110">
    <property type="entry name" value="Ankyrin_rpt"/>
</dbReference>
<dbReference type="SMART" id="SM00743">
    <property type="entry name" value="Agenet"/>
    <property type="match status" value="1"/>
</dbReference>
<dbReference type="PROSITE" id="PS50297">
    <property type="entry name" value="ANK_REP_REGION"/>
    <property type="match status" value="1"/>
</dbReference>
<gene>
    <name evidence="6" type="ORF">TrVE_jg1009</name>
</gene>
<keyword evidence="1" id="KW-0677">Repeat</keyword>